<dbReference type="PANTHER" id="PTHR33050">
    <property type="entry name" value="REVERSE TRANSCRIPTASE DOMAIN-CONTAINING PROTEIN"/>
    <property type="match status" value="1"/>
</dbReference>
<dbReference type="EMBL" id="FMWP01000092">
    <property type="protein sequence ID" value="SCZ97397.1"/>
    <property type="molecule type" value="Genomic_DNA"/>
</dbReference>
<dbReference type="SUPFAM" id="SSF56672">
    <property type="entry name" value="DNA/RNA polymerases"/>
    <property type="match status" value="1"/>
</dbReference>
<evidence type="ECO:0000256" key="1">
    <source>
        <dbReference type="SAM" id="MobiDB-lite"/>
    </source>
</evidence>
<dbReference type="AlphaFoldDB" id="A0A2X0KW93"/>
<evidence type="ECO:0000313" key="2">
    <source>
        <dbReference type="EMBL" id="SCZ97397.1"/>
    </source>
</evidence>
<reference evidence="3" key="1">
    <citation type="submission" date="2016-10" db="EMBL/GenBank/DDBJ databases">
        <authorList>
            <person name="Jeantristanb JTB J.-T."/>
            <person name="Ricardo R."/>
        </authorList>
    </citation>
    <scope>NUCLEOTIDE SEQUENCE [LARGE SCALE GENOMIC DNA]</scope>
</reference>
<evidence type="ECO:0000313" key="3">
    <source>
        <dbReference type="Proteomes" id="UP000249723"/>
    </source>
</evidence>
<dbReference type="InterPro" id="IPR043502">
    <property type="entry name" value="DNA/RNA_pol_sf"/>
</dbReference>
<dbReference type="STRING" id="289078.A0A2X0KW93"/>
<name>A0A2X0KW93_9BASI</name>
<feature type="region of interest" description="Disordered" evidence="1">
    <location>
        <begin position="215"/>
        <end position="238"/>
    </location>
</feature>
<dbReference type="OrthoDB" id="7462124at2759"/>
<proteinExistence type="predicted"/>
<gene>
    <name evidence="2" type="ORF">BZ3500_MVSOF-1268-A1-R1_CHR4-2G07187</name>
</gene>
<organism evidence="2 3">
    <name type="scientific">Microbotryum saponariae</name>
    <dbReference type="NCBI Taxonomy" id="289078"/>
    <lineage>
        <taxon>Eukaryota</taxon>
        <taxon>Fungi</taxon>
        <taxon>Dikarya</taxon>
        <taxon>Basidiomycota</taxon>
        <taxon>Pucciniomycotina</taxon>
        <taxon>Microbotryomycetes</taxon>
        <taxon>Microbotryales</taxon>
        <taxon>Microbotryaceae</taxon>
        <taxon>Microbotryum</taxon>
    </lineage>
</organism>
<sequence>MPGIASRASVLWFRGRIPRRSRLLTSASSPLRHRVVCLRSLVQGSNPPPFALPHVRTRYSFTSGRYLSGIASVLWFRGRIPHRSRFPTSARPVRAFNAAPGSSPAPETSARMRIMAREVDSFHDAMYKIVTPLDAGAFESNIKALAKDPPSERHIAKNAPLSEEQQLVMDGEMERMLDLGYIAGPYDKDELEAAVGPFRTNPISYAKPIVRTTDLDEANHPSTSGHGPSQRNASSSRPKLVSINDDLKSADFPCRWTTLPMLYRKFRELPLTAEVCGWDFADAFYQLPLRWDQRSSMCILWRGLIFVRRVPCFGGRTTPSVFGNVADLTQDLVEWKFPGMSIFKMVDDVCAVRTSDAISQEAILHFVRSLGWRLAEQKGFTWTCQFVHVGIDWDLVLMTARVTDQKRMRYIDALVKGSCADQKERSEVESVTGSLGYVAYILPALRTHLNCLYRQCIAHGDRKAVSRARRLDRRTYDQLEYWRRSLSSEGPFSTSFEALPIPSKLALAWDACMHGLGIVINGYSAYFALPEGWTDLPPPRHSVSITNAEPWAVEALAEAALRMSKDDRHFVLQCDNTGVVLGWRKGHSMNPLLNSSLSNLRSLEETRGVKWSI</sequence>
<keyword evidence="3" id="KW-1185">Reference proteome</keyword>
<dbReference type="InterPro" id="IPR052055">
    <property type="entry name" value="Hepadnavirus_pol/RT"/>
</dbReference>
<protein>
    <submittedName>
        <fullName evidence="2">BZ3500_MvSof-1268-A1-R1_Chr4-2g07187 protein</fullName>
    </submittedName>
</protein>
<dbReference type="Proteomes" id="UP000249723">
    <property type="component" value="Unassembled WGS sequence"/>
</dbReference>
<dbReference type="PANTHER" id="PTHR33050:SF7">
    <property type="entry name" value="RIBONUCLEASE H"/>
    <property type="match status" value="1"/>
</dbReference>
<accession>A0A2X0KW93</accession>
<feature type="compositionally biased region" description="Polar residues" evidence="1">
    <location>
        <begin position="220"/>
        <end position="237"/>
    </location>
</feature>